<reference evidence="3 4" key="1">
    <citation type="submission" date="2023-09" db="EMBL/GenBank/DDBJ databases">
        <title>Genomes of two closely related lineages of the louse Polyplax serrata with different host specificities.</title>
        <authorList>
            <person name="Martinu J."/>
            <person name="Tarabai H."/>
            <person name="Stefka J."/>
            <person name="Hypsa V."/>
        </authorList>
    </citation>
    <scope>NUCLEOTIDE SEQUENCE [LARGE SCALE GENOMIC DNA]</scope>
    <source>
        <strain evidence="3">98ZLc_SE</strain>
    </source>
</reference>
<feature type="region of interest" description="Disordered" evidence="2">
    <location>
        <begin position="15"/>
        <end position="34"/>
    </location>
</feature>
<evidence type="ECO:0000256" key="1">
    <source>
        <dbReference type="SAM" id="Coils"/>
    </source>
</evidence>
<feature type="region of interest" description="Disordered" evidence="2">
    <location>
        <begin position="745"/>
        <end position="771"/>
    </location>
</feature>
<feature type="region of interest" description="Disordered" evidence="2">
    <location>
        <begin position="848"/>
        <end position="885"/>
    </location>
</feature>
<feature type="compositionally biased region" description="Basic and acidic residues" evidence="2">
    <location>
        <begin position="488"/>
        <end position="501"/>
    </location>
</feature>
<dbReference type="Proteomes" id="UP001359485">
    <property type="component" value="Unassembled WGS sequence"/>
</dbReference>
<feature type="region of interest" description="Disordered" evidence="2">
    <location>
        <begin position="409"/>
        <end position="453"/>
    </location>
</feature>
<feature type="coiled-coil region" evidence="1">
    <location>
        <begin position="70"/>
        <end position="143"/>
    </location>
</feature>
<keyword evidence="1" id="KW-0175">Coiled coil</keyword>
<feature type="region of interest" description="Disordered" evidence="2">
    <location>
        <begin position="201"/>
        <end position="223"/>
    </location>
</feature>
<feature type="region of interest" description="Disordered" evidence="2">
    <location>
        <begin position="483"/>
        <end position="504"/>
    </location>
</feature>
<dbReference type="EMBL" id="JAWJWF010000047">
    <property type="protein sequence ID" value="KAK6622449.1"/>
    <property type="molecule type" value="Genomic_DNA"/>
</dbReference>
<organism evidence="3 4">
    <name type="scientific">Polyplax serrata</name>
    <name type="common">Common mouse louse</name>
    <dbReference type="NCBI Taxonomy" id="468196"/>
    <lineage>
        <taxon>Eukaryota</taxon>
        <taxon>Metazoa</taxon>
        <taxon>Ecdysozoa</taxon>
        <taxon>Arthropoda</taxon>
        <taxon>Hexapoda</taxon>
        <taxon>Insecta</taxon>
        <taxon>Pterygota</taxon>
        <taxon>Neoptera</taxon>
        <taxon>Paraneoptera</taxon>
        <taxon>Psocodea</taxon>
        <taxon>Troctomorpha</taxon>
        <taxon>Phthiraptera</taxon>
        <taxon>Anoplura</taxon>
        <taxon>Polyplacidae</taxon>
        <taxon>Polyplax</taxon>
    </lineage>
</organism>
<evidence type="ECO:0000313" key="4">
    <source>
        <dbReference type="Proteomes" id="UP001359485"/>
    </source>
</evidence>
<sequence>MDTVIYSESWRIVNQKREKPQSMKAPLEKPQGNHVHLAQVGGGRAYRNTDEGQRADSTSSVSPEERELLLKKLQGRVKELRHKLKILEESVDSKDYSLGTIAREKDRAVGEIRRLEKSNKQLRQQLNDERNHYLEEKEKFCEEMTKCKKRLQEVKPMPVEGKKETSKWNLPISQHSLIWHLNKEKGDFADNQRGILRLKSSKSQKLSHEPKERVNTPCMSYSDSQLQKSPSVESLHLYEGQDLSLQMAALKTENAKLRSIICERDERNYELCLRFLRMKHCKNDIRTRFQDLENEYLQVITNLMEKIDEARQEFNFIIDQKFKKPLHSTNAMYLRLVQRNSRMAFENASLRLENQCLKKELKKHLYGVTNIDRKIDETQATYDESKGEDKLKRIKKNVNFNEIQTIYQRHLGPKNSDTDSNYMSKTSTTAPSNTSLTDPKESLRGNPQETQEVTTFQGNELPNEILKKIFKRVDTSSCQTLASCTNSKDSKREYSEKRFEGTQKPQQLFLRKGSEKMLEGGSISNSSDSMLPDETRLVDVSQRHRTDSSTPGGSKESIRFNRKAMHNLTAHTSSEFVKLSDRIRGLDSIEREAYLRIRKKEESLKGIRPRYRESISLDIDQESSVRWFDYSSRVMLPRENNVTVNDDTTRVPVRDSCGLEEKIDTSYQELPSSVGLKTSLKAVREMNPNLVNQEVKRKLKDEFNKGSLTDGTGSDRETRLLTTKTCRIGEDRMTVYEDNRTRVKESANNAEGDAQKPNTISQKRSEGSNRFSHRLISTSPEQLKNILTDSQLEAYYKMAPILVGQTMVDTKQGFQTIQTNNEIVLQFVISGAQSAQIFSSTETVERKTLEKETSVSGLTDPLPEQQPSHQAEASPSGIGLPLSNLPTSTSTMDVVDMDALQDRGNIILRTLSAPGLLESSWLDPYTVCEMRDCGTNT</sequence>
<feature type="compositionally biased region" description="Polar residues" evidence="2">
    <location>
        <begin position="418"/>
        <end position="437"/>
    </location>
</feature>
<proteinExistence type="predicted"/>
<keyword evidence="4" id="KW-1185">Reference proteome</keyword>
<gene>
    <name evidence="3" type="ORF">RUM44_002260</name>
</gene>
<feature type="coiled-coil region" evidence="1">
    <location>
        <begin position="293"/>
        <end position="320"/>
    </location>
</feature>
<evidence type="ECO:0000256" key="2">
    <source>
        <dbReference type="SAM" id="MobiDB-lite"/>
    </source>
</evidence>
<name>A0ABR1ANW9_POLSC</name>
<protein>
    <submittedName>
        <fullName evidence="3">Uncharacterized protein</fullName>
    </submittedName>
</protein>
<feature type="region of interest" description="Disordered" evidence="2">
    <location>
        <begin position="539"/>
        <end position="559"/>
    </location>
</feature>
<evidence type="ECO:0000313" key="3">
    <source>
        <dbReference type="EMBL" id="KAK6622449.1"/>
    </source>
</evidence>
<accession>A0ABR1ANW9</accession>
<feature type="region of interest" description="Disordered" evidence="2">
    <location>
        <begin position="42"/>
        <end position="64"/>
    </location>
</feature>
<comment type="caution">
    <text evidence="3">The sequence shown here is derived from an EMBL/GenBank/DDBJ whole genome shotgun (WGS) entry which is preliminary data.</text>
</comment>